<gene>
    <name evidence="1" type="ORF">D9757_000395</name>
</gene>
<evidence type="ECO:0000313" key="1">
    <source>
        <dbReference type="EMBL" id="KAF5393585.1"/>
    </source>
</evidence>
<comment type="caution">
    <text evidence="1">The sequence shown here is derived from an EMBL/GenBank/DDBJ whole genome shotgun (WGS) entry which is preliminary data.</text>
</comment>
<sequence>MSKLQKPASGNRAKKLRRLETPLGLRFFLQELALGGSRTTDLLGVLLGSTTSLFRQELDIHNTLKSTALIWLRNGYFPSTSAEIDQIEAFVNGCRSLSVLCEREITMNLAYSRDLRGVKALRTLRGDLASWQKTAQSFTSPIRKLPADILYEIFEQLKYLRPLKSSGRRGSLRFHMDTSSELVNPSSTLGLSWVCAYWRSLVNAQPTLWNSIRIEVSSVARSAKLLSLFRHHIVRSARAPLTLDIWGWEWEWKPKYTIYPSVLDVLFANLHRWYHVDFHFVGNPLFTDSFINYYREDREHLVATSVLLSLEYLDLGQTKFPMQLLSLCPRLKVFKATSISWDTSSICDFGQLKVFEVGSILTDASFAEILMAMPQLEHFAIMTRVESRESNYNTSSIHPLPTSPYTSKLASLSVSLKGIRLGAWRNLLLPCLDTFNCCAGQQFEQQFLEVSALLYRSECKLERAALTKTPAQLARDFLDLHPSVSSLIYSVEIPGTPPNDVLTVLGSSCRDDRSIVAPNLHTLAINNTSNNTLETVDRLIEDICTMISSRSGKMSRLKTVILGTDYLGLGPRERLQNRLVSESIQVKYDGGL</sequence>
<evidence type="ECO:0008006" key="3">
    <source>
        <dbReference type="Google" id="ProtNLM"/>
    </source>
</evidence>
<dbReference type="AlphaFoldDB" id="A0A8H5I2G0"/>
<dbReference type="Proteomes" id="UP000518752">
    <property type="component" value="Unassembled WGS sequence"/>
</dbReference>
<organism evidence="1 2">
    <name type="scientific">Collybiopsis confluens</name>
    <dbReference type="NCBI Taxonomy" id="2823264"/>
    <lineage>
        <taxon>Eukaryota</taxon>
        <taxon>Fungi</taxon>
        <taxon>Dikarya</taxon>
        <taxon>Basidiomycota</taxon>
        <taxon>Agaricomycotina</taxon>
        <taxon>Agaricomycetes</taxon>
        <taxon>Agaricomycetidae</taxon>
        <taxon>Agaricales</taxon>
        <taxon>Marasmiineae</taxon>
        <taxon>Omphalotaceae</taxon>
        <taxon>Collybiopsis</taxon>
    </lineage>
</organism>
<dbReference type="EMBL" id="JAACJN010000001">
    <property type="protein sequence ID" value="KAF5393585.1"/>
    <property type="molecule type" value="Genomic_DNA"/>
</dbReference>
<reference evidence="1 2" key="1">
    <citation type="journal article" date="2020" name="ISME J.">
        <title>Uncovering the hidden diversity of litter-decomposition mechanisms in mushroom-forming fungi.</title>
        <authorList>
            <person name="Floudas D."/>
            <person name="Bentzer J."/>
            <person name="Ahren D."/>
            <person name="Johansson T."/>
            <person name="Persson P."/>
            <person name="Tunlid A."/>
        </authorList>
    </citation>
    <scope>NUCLEOTIDE SEQUENCE [LARGE SCALE GENOMIC DNA]</scope>
    <source>
        <strain evidence="1 2">CBS 406.79</strain>
    </source>
</reference>
<name>A0A8H5I2G0_9AGAR</name>
<evidence type="ECO:0000313" key="2">
    <source>
        <dbReference type="Proteomes" id="UP000518752"/>
    </source>
</evidence>
<protein>
    <recommendedName>
        <fullName evidence="3">F-box domain-containing protein</fullName>
    </recommendedName>
</protein>
<dbReference type="OrthoDB" id="3062873at2759"/>
<dbReference type="Gene3D" id="1.20.1280.50">
    <property type="match status" value="1"/>
</dbReference>
<proteinExistence type="predicted"/>
<accession>A0A8H5I2G0</accession>
<keyword evidence="2" id="KW-1185">Reference proteome</keyword>